<comment type="caution">
    <text evidence="2">The sequence shown here is derived from an EMBL/GenBank/DDBJ whole genome shotgun (WGS) entry which is preliminary data.</text>
</comment>
<sequence length="95" mass="9546">MASTAGRDGGLPGSGTGATAAHTEGKGLAGMGFVDAQKPTDVAPSKDEAARFGDIDKVAPNQPVTAAKQAMEEDRGQTYTSASGRPTEPSPTNID</sequence>
<feature type="compositionally biased region" description="Polar residues" evidence="1">
    <location>
        <begin position="77"/>
        <end position="95"/>
    </location>
</feature>
<organism evidence="2 3">
    <name type="scientific">Chlorella vulgaris</name>
    <name type="common">Green alga</name>
    <dbReference type="NCBI Taxonomy" id="3077"/>
    <lineage>
        <taxon>Eukaryota</taxon>
        <taxon>Viridiplantae</taxon>
        <taxon>Chlorophyta</taxon>
        <taxon>core chlorophytes</taxon>
        <taxon>Trebouxiophyceae</taxon>
        <taxon>Chlorellales</taxon>
        <taxon>Chlorellaceae</taxon>
        <taxon>Chlorella clade</taxon>
        <taxon>Chlorella</taxon>
    </lineage>
</organism>
<evidence type="ECO:0000313" key="2">
    <source>
        <dbReference type="EMBL" id="KAI3425208.1"/>
    </source>
</evidence>
<reference evidence="2" key="1">
    <citation type="journal article" date="2019" name="Plant J.">
        <title>Chlorella vulgaris genome assembly and annotation reveals the molecular basis for metabolic acclimation to high light conditions.</title>
        <authorList>
            <person name="Cecchin M."/>
            <person name="Marcolungo L."/>
            <person name="Rossato M."/>
            <person name="Girolomoni L."/>
            <person name="Cosentino E."/>
            <person name="Cuine S."/>
            <person name="Li-Beisson Y."/>
            <person name="Delledonne M."/>
            <person name="Ballottari M."/>
        </authorList>
    </citation>
    <scope>NUCLEOTIDE SEQUENCE</scope>
    <source>
        <strain evidence="2">211/11P</strain>
    </source>
</reference>
<feature type="compositionally biased region" description="Basic and acidic residues" evidence="1">
    <location>
        <begin position="44"/>
        <end position="57"/>
    </location>
</feature>
<protein>
    <submittedName>
        <fullName evidence="2">Uncharacterized protein</fullName>
    </submittedName>
</protein>
<dbReference type="Proteomes" id="UP001055712">
    <property type="component" value="Unassembled WGS sequence"/>
</dbReference>
<name>A0A9D4TH26_CHLVU</name>
<keyword evidence="3" id="KW-1185">Reference proteome</keyword>
<accession>A0A9D4TH26</accession>
<feature type="compositionally biased region" description="Gly residues" evidence="1">
    <location>
        <begin position="7"/>
        <end position="16"/>
    </location>
</feature>
<dbReference type="AlphaFoldDB" id="A0A9D4TH26"/>
<gene>
    <name evidence="2" type="ORF">D9Q98_008976</name>
</gene>
<feature type="region of interest" description="Disordered" evidence="1">
    <location>
        <begin position="1"/>
        <end position="95"/>
    </location>
</feature>
<proteinExistence type="predicted"/>
<dbReference type="OrthoDB" id="10527328at2759"/>
<evidence type="ECO:0000313" key="3">
    <source>
        <dbReference type="Proteomes" id="UP001055712"/>
    </source>
</evidence>
<dbReference type="EMBL" id="SIDB01000012">
    <property type="protein sequence ID" value="KAI3425208.1"/>
    <property type="molecule type" value="Genomic_DNA"/>
</dbReference>
<evidence type="ECO:0000256" key="1">
    <source>
        <dbReference type="SAM" id="MobiDB-lite"/>
    </source>
</evidence>
<reference evidence="2" key="2">
    <citation type="submission" date="2020-11" db="EMBL/GenBank/DDBJ databases">
        <authorList>
            <person name="Cecchin M."/>
            <person name="Marcolungo L."/>
            <person name="Rossato M."/>
            <person name="Girolomoni L."/>
            <person name="Cosentino E."/>
            <person name="Cuine S."/>
            <person name="Li-Beisson Y."/>
            <person name="Delledonne M."/>
            <person name="Ballottari M."/>
        </authorList>
    </citation>
    <scope>NUCLEOTIDE SEQUENCE</scope>
    <source>
        <strain evidence="2">211/11P</strain>
        <tissue evidence="2">Whole cell</tissue>
    </source>
</reference>